<reference evidence="5 6" key="1">
    <citation type="submission" date="2018-10" db="EMBL/GenBank/DDBJ databases">
        <title>Transmission dynamics of multidrug resistant bacteria on intensive care unit surfaces.</title>
        <authorList>
            <person name="D'Souza A.W."/>
            <person name="Potter R.F."/>
            <person name="Wallace M."/>
            <person name="Shupe A."/>
            <person name="Patel S."/>
            <person name="Sun S."/>
            <person name="Gul D."/>
            <person name="Kwon J.H."/>
            <person name="Andleeb S."/>
            <person name="Burnham C.-A.D."/>
            <person name="Dantas G."/>
        </authorList>
    </citation>
    <scope>NUCLEOTIDE SEQUENCE [LARGE SCALE GENOMIC DNA]</scope>
    <source>
        <strain evidence="5 6">PX_177</strain>
    </source>
</reference>
<name>A0A3R8U7U9_9GAMM</name>
<dbReference type="InterPro" id="IPR028082">
    <property type="entry name" value="Peripla_BP_I"/>
</dbReference>
<evidence type="ECO:0000313" key="5">
    <source>
        <dbReference type="EMBL" id="RRV13484.1"/>
    </source>
</evidence>
<feature type="chain" id="PRO_5018710494" evidence="3">
    <location>
        <begin position="19"/>
        <end position="398"/>
    </location>
</feature>
<dbReference type="PANTHER" id="PTHR30483">
    <property type="entry name" value="LEUCINE-SPECIFIC-BINDING PROTEIN"/>
    <property type="match status" value="1"/>
</dbReference>
<dbReference type="EMBL" id="RHQL01000002">
    <property type="protein sequence ID" value="RRV13484.1"/>
    <property type="molecule type" value="Genomic_DNA"/>
</dbReference>
<organism evidence="5 6">
    <name type="scientific">Stutzerimonas xanthomarina</name>
    <dbReference type="NCBI Taxonomy" id="271420"/>
    <lineage>
        <taxon>Bacteria</taxon>
        <taxon>Pseudomonadati</taxon>
        <taxon>Pseudomonadota</taxon>
        <taxon>Gammaproteobacteria</taxon>
        <taxon>Pseudomonadales</taxon>
        <taxon>Pseudomonadaceae</taxon>
        <taxon>Stutzerimonas</taxon>
    </lineage>
</organism>
<dbReference type="Pfam" id="PF13458">
    <property type="entry name" value="Peripla_BP_6"/>
    <property type="match status" value="1"/>
</dbReference>
<comment type="similarity">
    <text evidence="1">Belongs to the leucine-binding protein family.</text>
</comment>
<dbReference type="Proteomes" id="UP000276506">
    <property type="component" value="Unassembled WGS sequence"/>
</dbReference>
<accession>A0A3R8U7U9</accession>
<dbReference type="SUPFAM" id="SSF53822">
    <property type="entry name" value="Periplasmic binding protein-like I"/>
    <property type="match status" value="1"/>
</dbReference>
<sequence length="398" mass="43575">MARVLLAVLICISCRTVAAEPLTIGLNYPATGNHKWLGLSQMRGALMAVAEINEAGGVAGRMVKLVHQNSGGRPEKAVANVDQMAALGAVMVMGGASSAEVIAAGLRSKSHGLPYFVPMAYASEVTAKEGHKYIFREGASAHMANNVLMEYLATTMPGSHYFIITSDDVITKGRVGSLLVAARSKDISRAKHYREALSMAVKSDAQILVLMLYGNDAVDAMRVVGSLGLKDKMLVVIPNLQQEVVEQVGAGLMEGVIGTDTWTWQSPEREGNERGKTFVRDFAKRYGSYPSSSAASTYAIVYQWADAVRRAKTSDGPAVIAALEDHSYTLLKDEQKWRAVDHQNLQSMYVVKVRPREEVMKDSVKQDYFEVLHWMEGEVAAPTEKEIRYERSPEGWTD</sequence>
<gene>
    <name evidence="5" type="ORF">EGJ28_07715</name>
</gene>
<dbReference type="InterPro" id="IPR028081">
    <property type="entry name" value="Leu-bd"/>
</dbReference>
<protein>
    <submittedName>
        <fullName evidence="5">Branched-chain amino acid ABC transporter substrate-binding protein</fullName>
    </submittedName>
</protein>
<dbReference type="RefSeq" id="WP_125876843.1">
    <property type="nucleotide sequence ID" value="NZ_RHQL01000002.1"/>
</dbReference>
<feature type="domain" description="Leucine-binding protein" evidence="4">
    <location>
        <begin position="21"/>
        <end position="354"/>
    </location>
</feature>
<dbReference type="AlphaFoldDB" id="A0A3R8U7U9"/>
<evidence type="ECO:0000313" key="6">
    <source>
        <dbReference type="Proteomes" id="UP000276506"/>
    </source>
</evidence>
<feature type="signal peptide" evidence="3">
    <location>
        <begin position="1"/>
        <end position="18"/>
    </location>
</feature>
<proteinExistence type="inferred from homology"/>
<evidence type="ECO:0000256" key="3">
    <source>
        <dbReference type="SAM" id="SignalP"/>
    </source>
</evidence>
<keyword evidence="2 3" id="KW-0732">Signal</keyword>
<evidence type="ECO:0000256" key="2">
    <source>
        <dbReference type="ARBA" id="ARBA00022729"/>
    </source>
</evidence>
<dbReference type="Gene3D" id="3.40.50.2300">
    <property type="match status" value="2"/>
</dbReference>
<comment type="caution">
    <text evidence="5">The sequence shown here is derived from an EMBL/GenBank/DDBJ whole genome shotgun (WGS) entry which is preliminary data.</text>
</comment>
<dbReference type="InterPro" id="IPR051010">
    <property type="entry name" value="BCAA_transport"/>
</dbReference>
<dbReference type="PANTHER" id="PTHR30483:SF6">
    <property type="entry name" value="PERIPLASMIC BINDING PROTEIN OF ABC TRANSPORTER FOR NATURAL AMINO ACIDS"/>
    <property type="match status" value="1"/>
</dbReference>
<evidence type="ECO:0000259" key="4">
    <source>
        <dbReference type="Pfam" id="PF13458"/>
    </source>
</evidence>
<evidence type="ECO:0000256" key="1">
    <source>
        <dbReference type="ARBA" id="ARBA00010062"/>
    </source>
</evidence>